<name>A0ABS9UMG2_9BACT</name>
<dbReference type="EMBL" id="JAKZGS010000004">
    <property type="protein sequence ID" value="MCH7397723.1"/>
    <property type="molecule type" value="Genomic_DNA"/>
</dbReference>
<feature type="domain" description="Glycosyltransferase 2-like" evidence="1">
    <location>
        <begin position="11"/>
        <end position="151"/>
    </location>
</feature>
<keyword evidence="3" id="KW-1185">Reference proteome</keyword>
<evidence type="ECO:0000313" key="3">
    <source>
        <dbReference type="Proteomes" id="UP001165488"/>
    </source>
</evidence>
<dbReference type="Gene3D" id="3.90.550.10">
    <property type="entry name" value="Spore Coat Polysaccharide Biosynthesis Protein SpsA, Chain A"/>
    <property type="match status" value="1"/>
</dbReference>
<evidence type="ECO:0000313" key="2">
    <source>
        <dbReference type="EMBL" id="MCH7397723.1"/>
    </source>
</evidence>
<dbReference type="Pfam" id="PF00535">
    <property type="entry name" value="Glycos_transf_2"/>
    <property type="match status" value="1"/>
</dbReference>
<sequence>MTKITQPSVAIILINWNNYDDSQKCLHSLKKCDYQNFKTIIVDNDSQDGSGSKLKSEFGEFAHFIFSDINRGFTGGNNLGFKYALGEGFDYVMELNNDTEVEPDFITKLIEAIDDKPEYGAAQPLIFYNTPNRQTVWNAGGKLLSPLGISLTNHENSKNPETIQGSEVDWITGCAFLIKSEVLKKSGLLKEFYFFGSFEDVDLSLRIRNLGYKLWLEPASVIYHSVGSSSKSKTKGKEGYLNPKVHYLTQRNQMIFINHHTPAIFKPLAVLTQVFKLFAYSLYFVVLWRPVKLKMVWTGFIDGLFKSYHD</sequence>
<dbReference type="RefSeq" id="WP_241274235.1">
    <property type="nucleotide sequence ID" value="NZ_JAKZGS010000004.1"/>
</dbReference>
<dbReference type="InterPro" id="IPR029044">
    <property type="entry name" value="Nucleotide-diphossugar_trans"/>
</dbReference>
<dbReference type="InterPro" id="IPR001173">
    <property type="entry name" value="Glyco_trans_2-like"/>
</dbReference>
<proteinExistence type="predicted"/>
<dbReference type="SUPFAM" id="SSF53448">
    <property type="entry name" value="Nucleotide-diphospho-sugar transferases"/>
    <property type="match status" value="1"/>
</dbReference>
<dbReference type="PANTHER" id="PTHR43179:SF11">
    <property type="entry name" value="GLYCOSYL TRANSFERASE"/>
    <property type="match status" value="1"/>
</dbReference>
<dbReference type="Proteomes" id="UP001165488">
    <property type="component" value="Unassembled WGS sequence"/>
</dbReference>
<dbReference type="PANTHER" id="PTHR43179">
    <property type="entry name" value="RHAMNOSYLTRANSFERASE WBBL"/>
    <property type="match status" value="1"/>
</dbReference>
<protein>
    <submittedName>
        <fullName evidence="2">Glycosyltransferase family 2 protein</fullName>
    </submittedName>
</protein>
<accession>A0ABS9UMG2</accession>
<dbReference type="CDD" id="cd04186">
    <property type="entry name" value="GT_2_like_c"/>
    <property type="match status" value="1"/>
</dbReference>
<evidence type="ECO:0000259" key="1">
    <source>
        <dbReference type="Pfam" id="PF00535"/>
    </source>
</evidence>
<reference evidence="2" key="1">
    <citation type="submission" date="2022-03" db="EMBL/GenBank/DDBJ databases">
        <title>De novo assembled genomes of Belliella spp. (Cyclobacteriaceae) strains.</title>
        <authorList>
            <person name="Szabo A."/>
            <person name="Korponai K."/>
            <person name="Felfoldi T."/>
        </authorList>
    </citation>
    <scope>NUCLEOTIDE SEQUENCE</scope>
    <source>
        <strain evidence="2">DSM 107340</strain>
    </source>
</reference>
<gene>
    <name evidence="2" type="ORF">MM236_06970</name>
</gene>
<comment type="caution">
    <text evidence="2">The sequence shown here is derived from an EMBL/GenBank/DDBJ whole genome shotgun (WGS) entry which is preliminary data.</text>
</comment>
<organism evidence="2 3">
    <name type="scientific">Belliella calami</name>
    <dbReference type="NCBI Taxonomy" id="2923436"/>
    <lineage>
        <taxon>Bacteria</taxon>
        <taxon>Pseudomonadati</taxon>
        <taxon>Bacteroidota</taxon>
        <taxon>Cytophagia</taxon>
        <taxon>Cytophagales</taxon>
        <taxon>Cyclobacteriaceae</taxon>
        <taxon>Belliella</taxon>
    </lineage>
</organism>